<name>A0A0E9VG34_ANGAN</name>
<protein>
    <submittedName>
        <fullName evidence="1">Uncharacterized protein</fullName>
    </submittedName>
</protein>
<dbReference type="EMBL" id="GBXM01031535">
    <property type="protein sequence ID" value="JAH77042.1"/>
    <property type="molecule type" value="Transcribed_RNA"/>
</dbReference>
<accession>A0A0E9VG34</accession>
<proteinExistence type="predicted"/>
<evidence type="ECO:0000313" key="1">
    <source>
        <dbReference type="EMBL" id="JAH77042.1"/>
    </source>
</evidence>
<dbReference type="AlphaFoldDB" id="A0A0E9VG34"/>
<reference evidence="1" key="2">
    <citation type="journal article" date="2015" name="Fish Shellfish Immunol.">
        <title>Early steps in the European eel (Anguilla anguilla)-Vibrio vulnificus interaction in the gills: Role of the RtxA13 toxin.</title>
        <authorList>
            <person name="Callol A."/>
            <person name="Pajuelo D."/>
            <person name="Ebbesson L."/>
            <person name="Teles M."/>
            <person name="MacKenzie S."/>
            <person name="Amaro C."/>
        </authorList>
    </citation>
    <scope>NUCLEOTIDE SEQUENCE</scope>
</reference>
<organism evidence="1">
    <name type="scientific">Anguilla anguilla</name>
    <name type="common">European freshwater eel</name>
    <name type="synonym">Muraena anguilla</name>
    <dbReference type="NCBI Taxonomy" id="7936"/>
    <lineage>
        <taxon>Eukaryota</taxon>
        <taxon>Metazoa</taxon>
        <taxon>Chordata</taxon>
        <taxon>Craniata</taxon>
        <taxon>Vertebrata</taxon>
        <taxon>Euteleostomi</taxon>
        <taxon>Actinopterygii</taxon>
        <taxon>Neopterygii</taxon>
        <taxon>Teleostei</taxon>
        <taxon>Anguilliformes</taxon>
        <taxon>Anguillidae</taxon>
        <taxon>Anguilla</taxon>
    </lineage>
</organism>
<reference evidence="1" key="1">
    <citation type="submission" date="2014-11" db="EMBL/GenBank/DDBJ databases">
        <authorList>
            <person name="Amaro Gonzalez C."/>
        </authorList>
    </citation>
    <scope>NUCLEOTIDE SEQUENCE</scope>
</reference>
<sequence>MLLTLILCVGDAFSLTF</sequence>